<reference evidence="4" key="1">
    <citation type="submission" date="2020-05" db="EMBL/GenBank/DDBJ databases">
        <title>Nod-independent and nitrogen-fixing Bradyrhizobium aeschynomene sp. nov. isolated from nodules of Aeschynomene indica.</title>
        <authorList>
            <person name="Zhang Z."/>
        </authorList>
    </citation>
    <scope>NUCLEOTIDE SEQUENCE</scope>
    <source>
        <strain evidence="4">83012</strain>
    </source>
</reference>
<keyword evidence="5" id="KW-1185">Reference proteome</keyword>
<dbReference type="PANTHER" id="PTHR31302:SF31">
    <property type="entry name" value="PHOSPHODIESTERASE YAEI"/>
    <property type="match status" value="1"/>
</dbReference>
<comment type="caution">
    <text evidence="4">The sequence shown here is derived from an EMBL/GenBank/DDBJ whole genome shotgun (WGS) entry which is preliminary data.</text>
</comment>
<feature type="domain" description="Calcineurin-like phosphoesterase" evidence="3">
    <location>
        <begin position="51"/>
        <end position="240"/>
    </location>
</feature>
<sequence length="306" mass="32902">MLSRRRFLKFAGAFAATGFSTATYGVGIEPLRLDVTDYHVRPRNWPAGLRLKIAAIADIHACDPWMSLAHIDGIVQRTNALKPDLIVLLGDYVAGHRRHVGRIDAAEWAPVLGGLKAPLGVHAILGNHDYWDDKTVQRDGRGAPFAQTALEAAGIPVYENEVVRLTKNGHAFWLAGLGDQLAYMPARRIRSVPRIGVDDLAGTLRKVTDGAPVILLAHEPDVALRVPARVSLQLSGHTHGGQVRVLGWSPAVPPRNGVNLAYGHIRTQCDVIVSGGLGCSIMPVRIGMPPEIVLVTVGGEPVEVTS</sequence>
<dbReference type="Gene3D" id="3.60.21.10">
    <property type="match status" value="1"/>
</dbReference>
<dbReference type="PANTHER" id="PTHR31302">
    <property type="entry name" value="TRANSMEMBRANE PROTEIN WITH METALLOPHOSPHOESTERASE DOMAIN-RELATED"/>
    <property type="match status" value="1"/>
</dbReference>
<dbReference type="Pfam" id="PF00149">
    <property type="entry name" value="Metallophos"/>
    <property type="match status" value="1"/>
</dbReference>
<evidence type="ECO:0000259" key="3">
    <source>
        <dbReference type="Pfam" id="PF00149"/>
    </source>
</evidence>
<keyword evidence="2" id="KW-0378">Hydrolase</keyword>
<evidence type="ECO:0000313" key="5">
    <source>
        <dbReference type="Proteomes" id="UP000886476"/>
    </source>
</evidence>
<evidence type="ECO:0000256" key="1">
    <source>
        <dbReference type="ARBA" id="ARBA00022723"/>
    </source>
</evidence>
<proteinExistence type="predicted"/>
<gene>
    <name evidence="4" type="ORF">HL667_07755</name>
</gene>
<dbReference type="RefSeq" id="WP_172109982.1">
    <property type="nucleotide sequence ID" value="NZ_JABFDN010000002.1"/>
</dbReference>
<organism evidence="4 5">
    <name type="scientific">Bradyrhizobium aeschynomenes</name>
    <dbReference type="NCBI Taxonomy" id="2734909"/>
    <lineage>
        <taxon>Bacteria</taxon>
        <taxon>Pseudomonadati</taxon>
        <taxon>Pseudomonadota</taxon>
        <taxon>Alphaproteobacteria</taxon>
        <taxon>Hyphomicrobiales</taxon>
        <taxon>Nitrobacteraceae</taxon>
        <taxon>Bradyrhizobium</taxon>
    </lineage>
</organism>
<dbReference type="InterPro" id="IPR029052">
    <property type="entry name" value="Metallo-depent_PP-like"/>
</dbReference>
<dbReference type="SUPFAM" id="SSF56300">
    <property type="entry name" value="Metallo-dependent phosphatases"/>
    <property type="match status" value="1"/>
</dbReference>
<evidence type="ECO:0000256" key="2">
    <source>
        <dbReference type="ARBA" id="ARBA00022801"/>
    </source>
</evidence>
<dbReference type="EMBL" id="JABFDN010000002">
    <property type="protein sequence ID" value="NPU64882.1"/>
    <property type="molecule type" value="Genomic_DNA"/>
</dbReference>
<dbReference type="InterPro" id="IPR004843">
    <property type="entry name" value="Calcineurin-like_PHP"/>
</dbReference>
<dbReference type="CDD" id="cd07385">
    <property type="entry name" value="MPP_YkuE_C"/>
    <property type="match status" value="1"/>
</dbReference>
<dbReference type="Proteomes" id="UP000886476">
    <property type="component" value="Unassembled WGS sequence"/>
</dbReference>
<name>A0ABX2CBY8_9BRAD</name>
<keyword evidence="1" id="KW-0479">Metal-binding</keyword>
<dbReference type="InterPro" id="IPR051158">
    <property type="entry name" value="Metallophosphoesterase_sf"/>
</dbReference>
<evidence type="ECO:0000313" key="4">
    <source>
        <dbReference type="EMBL" id="NPU64882.1"/>
    </source>
</evidence>
<protein>
    <submittedName>
        <fullName evidence="4">Metallophosphoesterase</fullName>
    </submittedName>
</protein>
<accession>A0ABX2CBY8</accession>